<evidence type="ECO:0000313" key="2">
    <source>
        <dbReference type="EMBL" id="UUI75213.1"/>
    </source>
</evidence>
<dbReference type="SUPFAM" id="SSF69618">
    <property type="entry name" value="HemD-like"/>
    <property type="match status" value="1"/>
</dbReference>
<dbReference type="PANTHER" id="PTHR40082">
    <property type="entry name" value="BLR5956 PROTEIN"/>
    <property type="match status" value="1"/>
</dbReference>
<dbReference type="Gene3D" id="3.40.50.10090">
    <property type="match status" value="2"/>
</dbReference>
<dbReference type="Pfam" id="PF02602">
    <property type="entry name" value="HEM4"/>
    <property type="match status" value="1"/>
</dbReference>
<accession>A0ABY5KZW5</accession>
<sequence length="268" mass="27457">MTAHAQRGPLSGLRVLVPRATGDPDPVAIALAAAGAEPVTVELITTVPPEDPTELDDLLLALGAHYYTWLVVTSGATLPVLASRAEEVGSTLAELVAGTRVAAVGPATARALRQAGVQVDLVPRGTSSAAALLEQWPAASGEGRILAPHADLASRRLVDGLRARGWEVDDVVAYRTLRGAPPEPQVRAAWSAGEIDAALLTSGSTARHLIELLGPPPPGVLVCCIGPSTEAEARRLGIPVAGVAQSQTPAGLVEALVQAAATENRAPR</sequence>
<reference evidence="2 3" key="1">
    <citation type="submission" date="2022-07" db="EMBL/GenBank/DDBJ databases">
        <title>Novel species in genus cellulomonas.</title>
        <authorList>
            <person name="Ye L."/>
        </authorList>
    </citation>
    <scope>NUCLEOTIDE SEQUENCE [LARGE SCALE GENOMIC DNA]</scope>
    <source>
        <strain evidence="3">zg-Y338</strain>
    </source>
</reference>
<dbReference type="CDD" id="cd06578">
    <property type="entry name" value="HemD"/>
    <property type="match status" value="1"/>
</dbReference>
<dbReference type="InterPro" id="IPR036108">
    <property type="entry name" value="4pyrrol_syn_uPrphyn_synt_sf"/>
</dbReference>
<proteinExistence type="predicted"/>
<organism evidence="2 3">
    <name type="scientific">Cellulomonas chengniuliangii</name>
    <dbReference type="NCBI Taxonomy" id="2968084"/>
    <lineage>
        <taxon>Bacteria</taxon>
        <taxon>Bacillati</taxon>
        <taxon>Actinomycetota</taxon>
        <taxon>Actinomycetes</taxon>
        <taxon>Micrococcales</taxon>
        <taxon>Cellulomonadaceae</taxon>
        <taxon>Cellulomonas</taxon>
    </lineage>
</organism>
<evidence type="ECO:0000259" key="1">
    <source>
        <dbReference type="Pfam" id="PF02602"/>
    </source>
</evidence>
<dbReference type="InterPro" id="IPR039793">
    <property type="entry name" value="UROS/Hem4"/>
</dbReference>
<protein>
    <submittedName>
        <fullName evidence="2">Uroporphyrinogen-III synthase</fullName>
    </submittedName>
</protein>
<dbReference type="EMBL" id="CP101988">
    <property type="protein sequence ID" value="UUI75213.1"/>
    <property type="molecule type" value="Genomic_DNA"/>
</dbReference>
<name>A0ABY5KZW5_9CELL</name>
<feature type="domain" description="Tetrapyrrole biosynthesis uroporphyrinogen III synthase" evidence="1">
    <location>
        <begin position="29"/>
        <end position="254"/>
    </location>
</feature>
<dbReference type="RefSeq" id="WP_227569893.1">
    <property type="nucleotide sequence ID" value="NZ_CP101988.1"/>
</dbReference>
<evidence type="ECO:0000313" key="3">
    <source>
        <dbReference type="Proteomes" id="UP001316189"/>
    </source>
</evidence>
<keyword evidence="3" id="KW-1185">Reference proteome</keyword>
<gene>
    <name evidence="2" type="ORF">NP064_15825</name>
</gene>
<dbReference type="Proteomes" id="UP001316189">
    <property type="component" value="Chromosome"/>
</dbReference>
<dbReference type="InterPro" id="IPR003754">
    <property type="entry name" value="4pyrrol_synth_uPrphyn_synth"/>
</dbReference>
<dbReference type="PANTHER" id="PTHR40082:SF1">
    <property type="entry name" value="BLR5956 PROTEIN"/>
    <property type="match status" value="1"/>
</dbReference>